<dbReference type="EMBL" id="CAKOFQ010007005">
    <property type="protein sequence ID" value="CAH1986766.1"/>
    <property type="molecule type" value="Genomic_DNA"/>
</dbReference>
<evidence type="ECO:0000256" key="1">
    <source>
        <dbReference type="SAM" id="MobiDB-lite"/>
    </source>
</evidence>
<reference evidence="2" key="1">
    <citation type="submission" date="2022-03" db="EMBL/GenBank/DDBJ databases">
        <authorList>
            <person name="Sayadi A."/>
        </authorList>
    </citation>
    <scope>NUCLEOTIDE SEQUENCE</scope>
</reference>
<dbReference type="AlphaFoldDB" id="A0A9P0L0Y1"/>
<name>A0A9P0L0Y1_ACAOB</name>
<organism evidence="2 3">
    <name type="scientific">Acanthoscelides obtectus</name>
    <name type="common">Bean weevil</name>
    <name type="synonym">Bruchus obtectus</name>
    <dbReference type="NCBI Taxonomy" id="200917"/>
    <lineage>
        <taxon>Eukaryota</taxon>
        <taxon>Metazoa</taxon>
        <taxon>Ecdysozoa</taxon>
        <taxon>Arthropoda</taxon>
        <taxon>Hexapoda</taxon>
        <taxon>Insecta</taxon>
        <taxon>Pterygota</taxon>
        <taxon>Neoptera</taxon>
        <taxon>Endopterygota</taxon>
        <taxon>Coleoptera</taxon>
        <taxon>Polyphaga</taxon>
        <taxon>Cucujiformia</taxon>
        <taxon>Chrysomeloidea</taxon>
        <taxon>Chrysomelidae</taxon>
        <taxon>Bruchinae</taxon>
        <taxon>Bruchini</taxon>
        <taxon>Acanthoscelides</taxon>
    </lineage>
</organism>
<keyword evidence="3" id="KW-1185">Reference proteome</keyword>
<protein>
    <submittedName>
        <fullName evidence="2">Uncharacterized protein</fullName>
    </submittedName>
</protein>
<feature type="compositionally biased region" description="Basic residues" evidence="1">
    <location>
        <begin position="35"/>
        <end position="44"/>
    </location>
</feature>
<proteinExistence type="predicted"/>
<evidence type="ECO:0000313" key="3">
    <source>
        <dbReference type="Proteomes" id="UP001152888"/>
    </source>
</evidence>
<gene>
    <name evidence="2" type="ORF">ACAOBT_LOCUS17433</name>
</gene>
<accession>A0A9P0L0Y1</accession>
<sequence length="174" mass="19743">MPDRPPAPLRPRHKLHPMEADQDKARLRGQPPRSTPHRQHRAGRRRLDPQDKTIPAASLLHPQTVRGPRTTAPPVHSGPLPLGAVADRRSVAPPLRDPRSCRQGQPRPLAITSSTSDLVSACLRGPRSGRDPRRGIRWADHPWNLDPPDTDLWEGRWADRWASNKGEYIFYEYM</sequence>
<comment type="caution">
    <text evidence="2">The sequence shown here is derived from an EMBL/GenBank/DDBJ whole genome shotgun (WGS) entry which is preliminary data.</text>
</comment>
<feature type="region of interest" description="Disordered" evidence="1">
    <location>
        <begin position="1"/>
        <end position="115"/>
    </location>
</feature>
<dbReference type="Proteomes" id="UP001152888">
    <property type="component" value="Unassembled WGS sequence"/>
</dbReference>
<evidence type="ECO:0000313" key="2">
    <source>
        <dbReference type="EMBL" id="CAH1986766.1"/>
    </source>
</evidence>
<feature type="compositionally biased region" description="Basic and acidic residues" evidence="1">
    <location>
        <begin position="16"/>
        <end position="26"/>
    </location>
</feature>
<feature type="compositionally biased region" description="Basic and acidic residues" evidence="1">
    <location>
        <begin position="86"/>
        <end position="100"/>
    </location>
</feature>